<evidence type="ECO:0000256" key="2">
    <source>
        <dbReference type="ARBA" id="ARBA00022448"/>
    </source>
</evidence>
<keyword evidence="2 7" id="KW-0813">Transport</keyword>
<reference evidence="9 10" key="1">
    <citation type="submission" date="2017-08" db="EMBL/GenBank/DDBJ databases">
        <title>Substantial Increase in Enzyme Production by Combined Drug-Resistance Mutations in Paenibacillus agaridevorans.</title>
        <authorList>
            <person name="Tanaka Y."/>
            <person name="Funane K."/>
            <person name="Hosaka T."/>
            <person name="Shiwa Y."/>
            <person name="Fujita N."/>
            <person name="Miyazaki T."/>
            <person name="Yoshikawa H."/>
            <person name="Murakami K."/>
            <person name="Kasahara K."/>
            <person name="Inaoka T."/>
            <person name="Hiraga Y."/>
            <person name="Ochi K."/>
        </authorList>
    </citation>
    <scope>NUCLEOTIDE SEQUENCE [LARGE SCALE GENOMIC DNA]</scope>
    <source>
        <strain evidence="9 10">T-3040</strain>
    </source>
</reference>
<keyword evidence="4 7" id="KW-0812">Transmembrane</keyword>
<dbReference type="GO" id="GO:0005886">
    <property type="term" value="C:plasma membrane"/>
    <property type="evidence" value="ECO:0007669"/>
    <property type="project" value="UniProtKB-SubCell"/>
</dbReference>
<comment type="caution">
    <text evidence="9">The sequence shown here is derived from an EMBL/GenBank/DDBJ whole genome shotgun (WGS) entry which is preliminary data.</text>
</comment>
<evidence type="ECO:0000256" key="5">
    <source>
        <dbReference type="ARBA" id="ARBA00022989"/>
    </source>
</evidence>
<dbReference type="Pfam" id="PF00528">
    <property type="entry name" value="BPD_transp_1"/>
    <property type="match status" value="1"/>
</dbReference>
<evidence type="ECO:0000256" key="1">
    <source>
        <dbReference type="ARBA" id="ARBA00004651"/>
    </source>
</evidence>
<evidence type="ECO:0000313" key="10">
    <source>
        <dbReference type="Proteomes" id="UP000245202"/>
    </source>
</evidence>
<dbReference type="GO" id="GO:0055085">
    <property type="term" value="P:transmembrane transport"/>
    <property type="evidence" value="ECO:0007669"/>
    <property type="project" value="InterPro"/>
</dbReference>
<dbReference type="Proteomes" id="UP000245202">
    <property type="component" value="Unassembled WGS sequence"/>
</dbReference>
<evidence type="ECO:0000259" key="8">
    <source>
        <dbReference type="PROSITE" id="PS50928"/>
    </source>
</evidence>
<feature type="transmembrane region" description="Helical" evidence="7">
    <location>
        <begin position="68"/>
        <end position="92"/>
    </location>
</feature>
<dbReference type="EMBL" id="BDQX01000068">
    <property type="protein sequence ID" value="GBG06954.1"/>
    <property type="molecule type" value="Genomic_DNA"/>
</dbReference>
<keyword evidence="5 7" id="KW-1133">Transmembrane helix</keyword>
<dbReference type="InterPro" id="IPR035906">
    <property type="entry name" value="MetI-like_sf"/>
</dbReference>
<dbReference type="InterPro" id="IPR000515">
    <property type="entry name" value="MetI-like"/>
</dbReference>
<comment type="subcellular location">
    <subcellularLocation>
        <location evidence="1 7">Cell membrane</location>
        <topology evidence="1 7">Multi-pass membrane protein</topology>
    </subcellularLocation>
</comment>
<evidence type="ECO:0000256" key="3">
    <source>
        <dbReference type="ARBA" id="ARBA00022475"/>
    </source>
</evidence>
<dbReference type="SUPFAM" id="SSF161098">
    <property type="entry name" value="MetI-like"/>
    <property type="match status" value="1"/>
</dbReference>
<evidence type="ECO:0000313" key="9">
    <source>
        <dbReference type="EMBL" id="GBG06954.1"/>
    </source>
</evidence>
<accession>A0A2R5EU98</accession>
<sequence>MNTTKTQHYVSLALLTLGIAFISAPLLILLFSSFKTNAEVYSFPFRFFPEHWTLDNYRSAWSSNLSLFAWNSIVTSLVPTATTIFTGLLAAYALAKMTFVGKGALLKFIVLMMLVPFDILIVPMFQLFKGFQLLDTLTGIMIPGLVSAFGVFLMRQFMLQIPDELIEAARIDGCGLWGIIVKLVLPNVKPGIAVLGITTFLHNWNVFTWPFIITSGDINKTLSVGLAGMVTSINNFNPGALLAGGIIMIVPVFVLFVFFQKGITQVYMTTGIK</sequence>
<feature type="transmembrane region" description="Helical" evidence="7">
    <location>
        <begin position="12"/>
        <end position="34"/>
    </location>
</feature>
<comment type="similarity">
    <text evidence="7">Belongs to the binding-protein-dependent transport system permease family.</text>
</comment>
<evidence type="ECO:0000256" key="4">
    <source>
        <dbReference type="ARBA" id="ARBA00022692"/>
    </source>
</evidence>
<keyword evidence="10" id="KW-1185">Reference proteome</keyword>
<gene>
    <name evidence="9" type="ORF">PAT3040_01496</name>
</gene>
<feature type="transmembrane region" description="Helical" evidence="7">
    <location>
        <begin position="239"/>
        <end position="259"/>
    </location>
</feature>
<dbReference type="RefSeq" id="WP_181376485.1">
    <property type="nucleotide sequence ID" value="NZ_BDQX01000068.1"/>
</dbReference>
<dbReference type="PANTHER" id="PTHR43744:SF12">
    <property type="entry name" value="ABC TRANSPORTER PERMEASE PROTEIN MG189-RELATED"/>
    <property type="match status" value="1"/>
</dbReference>
<keyword evidence="6 7" id="KW-0472">Membrane</keyword>
<organism evidence="9 10">
    <name type="scientific">Paenibacillus agaridevorans</name>
    <dbReference type="NCBI Taxonomy" id="171404"/>
    <lineage>
        <taxon>Bacteria</taxon>
        <taxon>Bacillati</taxon>
        <taxon>Bacillota</taxon>
        <taxon>Bacilli</taxon>
        <taxon>Bacillales</taxon>
        <taxon>Paenibacillaceae</taxon>
        <taxon>Paenibacillus</taxon>
    </lineage>
</organism>
<name>A0A2R5EU98_9BACL</name>
<feature type="transmembrane region" description="Helical" evidence="7">
    <location>
        <begin position="137"/>
        <end position="154"/>
    </location>
</feature>
<proteinExistence type="inferred from homology"/>
<feature type="domain" description="ABC transmembrane type-1" evidence="8">
    <location>
        <begin position="69"/>
        <end position="259"/>
    </location>
</feature>
<dbReference type="PROSITE" id="PS50928">
    <property type="entry name" value="ABC_TM1"/>
    <property type="match status" value="1"/>
</dbReference>
<dbReference type="Gene3D" id="1.10.3720.10">
    <property type="entry name" value="MetI-like"/>
    <property type="match status" value="1"/>
</dbReference>
<feature type="transmembrane region" description="Helical" evidence="7">
    <location>
        <begin position="104"/>
        <end position="125"/>
    </location>
</feature>
<evidence type="ECO:0000256" key="7">
    <source>
        <dbReference type="RuleBase" id="RU363032"/>
    </source>
</evidence>
<keyword evidence="3" id="KW-1003">Cell membrane</keyword>
<dbReference type="CDD" id="cd06261">
    <property type="entry name" value="TM_PBP2"/>
    <property type="match status" value="1"/>
</dbReference>
<protein>
    <submittedName>
        <fullName evidence="9">Sugar ABC transporter permease</fullName>
    </submittedName>
</protein>
<dbReference type="AlphaFoldDB" id="A0A2R5EU98"/>
<evidence type="ECO:0000256" key="6">
    <source>
        <dbReference type="ARBA" id="ARBA00023136"/>
    </source>
</evidence>
<dbReference type="PANTHER" id="PTHR43744">
    <property type="entry name" value="ABC TRANSPORTER PERMEASE PROTEIN MG189-RELATED-RELATED"/>
    <property type="match status" value="1"/>
</dbReference>